<dbReference type="AlphaFoldDB" id="A0A1M5H2I9"/>
<dbReference type="CDD" id="cd00739">
    <property type="entry name" value="DHPS"/>
    <property type="match status" value="1"/>
</dbReference>
<comment type="pathway">
    <text evidence="3">Cofactor biosynthesis; tetrahydrofolate biosynthesis; 7,8-dihydrofolate from 2-amino-4-hydroxy-6-hydroxymethyl-7,8-dihydropteridine diphosphate and 4-aminobenzoate: step 1/2.</text>
</comment>
<dbReference type="Gene3D" id="3.20.20.20">
    <property type="entry name" value="Dihydropteroate synthase-like"/>
    <property type="match status" value="1"/>
</dbReference>
<dbReference type="InterPro" id="IPR045031">
    <property type="entry name" value="DHP_synth-like"/>
</dbReference>
<comment type="catalytic activity">
    <reaction evidence="1">
        <text>(7,8-dihydropterin-6-yl)methyl diphosphate + 4-aminobenzoate = 7,8-dihydropteroate + diphosphate</text>
        <dbReference type="Rhea" id="RHEA:19949"/>
        <dbReference type="ChEBI" id="CHEBI:17836"/>
        <dbReference type="ChEBI" id="CHEBI:17839"/>
        <dbReference type="ChEBI" id="CHEBI:33019"/>
        <dbReference type="ChEBI" id="CHEBI:72950"/>
        <dbReference type="EC" id="2.5.1.15"/>
    </reaction>
</comment>
<evidence type="ECO:0000259" key="9">
    <source>
        <dbReference type="PROSITE" id="PS50972"/>
    </source>
</evidence>
<evidence type="ECO:0000256" key="8">
    <source>
        <dbReference type="ARBA" id="ARBA00022909"/>
    </source>
</evidence>
<accession>A0A1M5H2I9</accession>
<dbReference type="STRING" id="1122133.SAMN02745157_3604"/>
<dbReference type="InterPro" id="IPR006390">
    <property type="entry name" value="DHP_synth_dom"/>
</dbReference>
<gene>
    <name evidence="10" type="ORF">SAMN02745157_3604</name>
</gene>
<dbReference type="PROSITE" id="PS50972">
    <property type="entry name" value="PTERIN_BINDING"/>
    <property type="match status" value="1"/>
</dbReference>
<dbReference type="InterPro" id="IPR000489">
    <property type="entry name" value="Pterin-binding_dom"/>
</dbReference>
<evidence type="ECO:0000256" key="7">
    <source>
        <dbReference type="ARBA" id="ARBA00022842"/>
    </source>
</evidence>
<dbReference type="GO" id="GO:0004156">
    <property type="term" value="F:dihydropteroate synthase activity"/>
    <property type="evidence" value="ECO:0007669"/>
    <property type="project" value="UniProtKB-EC"/>
</dbReference>
<evidence type="ECO:0000256" key="3">
    <source>
        <dbReference type="ARBA" id="ARBA00004763"/>
    </source>
</evidence>
<proteinExistence type="predicted"/>
<evidence type="ECO:0000313" key="10">
    <source>
        <dbReference type="EMBL" id="SHG10143.1"/>
    </source>
</evidence>
<sequence>MGVVNVTPDSFSDGGDHFALAAAIAGGRRLASEGADILDIGGESTRPGATPVDEATERARVLPVIEALAGNGPLLSIDTYKASVADAAVLAGVRIVNDVTGLRRDPAIANVAAAHDAALVIGHWEPDTRHEASALLDAILRFFDASIRMARAAGVADRRMILDPGIGFGKNTTEENVAVLAGLDRLVALGYPVLAGASRKRFIGALTGRQPKERLAGSLAAHILAATRGASIIRAHDVAAHREGLAVADAILAADTPKTTGEPWPTAS</sequence>
<keyword evidence="8" id="KW-0289">Folate biosynthesis</keyword>
<keyword evidence="5" id="KW-0808">Transferase</keyword>
<keyword evidence="6" id="KW-0479">Metal-binding</keyword>
<evidence type="ECO:0000256" key="2">
    <source>
        <dbReference type="ARBA" id="ARBA00001946"/>
    </source>
</evidence>
<evidence type="ECO:0000313" key="11">
    <source>
        <dbReference type="Proteomes" id="UP000184485"/>
    </source>
</evidence>
<protein>
    <recommendedName>
        <fullName evidence="4">dihydropteroate synthase</fullName>
        <ecNumber evidence="4">2.5.1.15</ecNumber>
    </recommendedName>
</protein>
<dbReference type="PANTHER" id="PTHR20941">
    <property type="entry name" value="FOLATE SYNTHESIS PROTEINS"/>
    <property type="match status" value="1"/>
</dbReference>
<dbReference type="SUPFAM" id="SSF51717">
    <property type="entry name" value="Dihydropteroate synthetase-like"/>
    <property type="match status" value="1"/>
</dbReference>
<dbReference type="GO" id="GO:0046872">
    <property type="term" value="F:metal ion binding"/>
    <property type="evidence" value="ECO:0007669"/>
    <property type="project" value="UniProtKB-KW"/>
</dbReference>
<dbReference type="Pfam" id="PF00809">
    <property type="entry name" value="Pterin_bind"/>
    <property type="match status" value="1"/>
</dbReference>
<reference evidence="10 11" key="1">
    <citation type="submission" date="2016-11" db="EMBL/GenBank/DDBJ databases">
        <authorList>
            <person name="Jaros S."/>
            <person name="Januszkiewicz K."/>
            <person name="Wedrychowicz H."/>
        </authorList>
    </citation>
    <scope>NUCLEOTIDE SEQUENCE [LARGE SCALE GENOMIC DNA]</scope>
    <source>
        <strain evidence="10 11">DSM 19436</strain>
    </source>
</reference>
<evidence type="ECO:0000256" key="1">
    <source>
        <dbReference type="ARBA" id="ARBA00000012"/>
    </source>
</evidence>
<dbReference type="PROSITE" id="PS00793">
    <property type="entry name" value="DHPS_2"/>
    <property type="match status" value="1"/>
</dbReference>
<dbReference type="Proteomes" id="UP000184485">
    <property type="component" value="Unassembled WGS sequence"/>
</dbReference>
<dbReference type="GO" id="GO:0046656">
    <property type="term" value="P:folic acid biosynthetic process"/>
    <property type="evidence" value="ECO:0007669"/>
    <property type="project" value="UniProtKB-KW"/>
</dbReference>
<dbReference type="EMBL" id="FQUP01000003">
    <property type="protein sequence ID" value="SHG10143.1"/>
    <property type="molecule type" value="Genomic_DNA"/>
</dbReference>
<dbReference type="PANTHER" id="PTHR20941:SF1">
    <property type="entry name" value="FOLIC ACID SYNTHESIS PROTEIN FOL1"/>
    <property type="match status" value="1"/>
</dbReference>
<dbReference type="GO" id="GO:0046654">
    <property type="term" value="P:tetrahydrofolate biosynthetic process"/>
    <property type="evidence" value="ECO:0007669"/>
    <property type="project" value="TreeGrafter"/>
</dbReference>
<dbReference type="EC" id="2.5.1.15" evidence="4"/>
<organism evidence="10 11">
    <name type="scientific">Kaistia soli DSM 19436</name>
    <dbReference type="NCBI Taxonomy" id="1122133"/>
    <lineage>
        <taxon>Bacteria</taxon>
        <taxon>Pseudomonadati</taxon>
        <taxon>Pseudomonadota</taxon>
        <taxon>Alphaproteobacteria</taxon>
        <taxon>Hyphomicrobiales</taxon>
        <taxon>Kaistiaceae</taxon>
        <taxon>Kaistia</taxon>
    </lineage>
</organism>
<keyword evidence="11" id="KW-1185">Reference proteome</keyword>
<evidence type="ECO:0000256" key="4">
    <source>
        <dbReference type="ARBA" id="ARBA00012458"/>
    </source>
</evidence>
<keyword evidence="7" id="KW-0460">Magnesium</keyword>
<dbReference type="NCBIfam" id="TIGR01496">
    <property type="entry name" value="DHPS"/>
    <property type="match status" value="1"/>
</dbReference>
<feature type="domain" description="Pterin-binding" evidence="9">
    <location>
        <begin position="1"/>
        <end position="246"/>
    </location>
</feature>
<name>A0A1M5H2I9_9HYPH</name>
<dbReference type="GO" id="GO:0005829">
    <property type="term" value="C:cytosol"/>
    <property type="evidence" value="ECO:0007669"/>
    <property type="project" value="TreeGrafter"/>
</dbReference>
<evidence type="ECO:0000256" key="6">
    <source>
        <dbReference type="ARBA" id="ARBA00022723"/>
    </source>
</evidence>
<evidence type="ECO:0000256" key="5">
    <source>
        <dbReference type="ARBA" id="ARBA00022679"/>
    </source>
</evidence>
<comment type="cofactor">
    <cofactor evidence="2">
        <name>Mg(2+)</name>
        <dbReference type="ChEBI" id="CHEBI:18420"/>
    </cofactor>
</comment>
<dbReference type="InterPro" id="IPR011005">
    <property type="entry name" value="Dihydropteroate_synth-like_sf"/>
</dbReference>